<evidence type="ECO:0000256" key="1">
    <source>
        <dbReference type="SAM" id="MobiDB-lite"/>
    </source>
</evidence>
<dbReference type="AlphaFoldDB" id="A0A383V004"/>
<dbReference type="Proteomes" id="UP000275772">
    <property type="component" value="Unassembled WGS sequence"/>
</dbReference>
<protein>
    <submittedName>
        <fullName evidence="2">Uncharacterized protein</fullName>
    </submittedName>
</protein>
<feature type="compositionally biased region" description="Polar residues" evidence="1">
    <location>
        <begin position="31"/>
        <end position="50"/>
    </location>
</feature>
<dbReference type="EMBL" id="UNSH01000086">
    <property type="protein sequence ID" value="SZF05901.1"/>
    <property type="molecule type" value="Genomic_DNA"/>
</dbReference>
<name>A0A383V004_BLUHO</name>
<organism evidence="2 3">
    <name type="scientific">Blumeria hordei</name>
    <name type="common">Barley powdery mildew</name>
    <name type="synonym">Blumeria graminis f. sp. hordei</name>
    <dbReference type="NCBI Taxonomy" id="2867405"/>
    <lineage>
        <taxon>Eukaryota</taxon>
        <taxon>Fungi</taxon>
        <taxon>Dikarya</taxon>
        <taxon>Ascomycota</taxon>
        <taxon>Pezizomycotina</taxon>
        <taxon>Leotiomycetes</taxon>
        <taxon>Erysiphales</taxon>
        <taxon>Erysiphaceae</taxon>
        <taxon>Blumeria</taxon>
    </lineage>
</organism>
<feature type="region of interest" description="Disordered" evidence="1">
    <location>
        <begin position="28"/>
        <end position="60"/>
    </location>
</feature>
<dbReference type="Pfam" id="PF08316">
    <property type="entry name" value="Pal1"/>
    <property type="match status" value="1"/>
</dbReference>
<evidence type="ECO:0000313" key="3">
    <source>
        <dbReference type="Proteomes" id="UP000275772"/>
    </source>
</evidence>
<sequence length="328" mass="36952">MASVSSAHRGRASSISMKPTYYHYPIPPASASPTVSSFTQSLPYRQSSQRDNNEQAAAIKSRRRCSSLCERFPGDMSHRPLDLLRKETKAANRSPHLKKMHIPGADTIDSLDRSAFGQSYHHSGPYDATLLARNRNRQYAPVEALQTSNNEALKATPKEFIKAALERHIPLQGTATIPPGMPGYDGKVMKYQEGADLMREYDAEGGAYRRWANVKYHSDDLKGKGEPSYTIEKTLKKHKSEHKPRRTVSANPNSYELLPLRHQTYHQRSTSGSNPRNHESRPAWDLTTNPENHVSRRRGLSTGQWVSDGLRRRFESLARGKKASNAVY</sequence>
<dbReference type="VEuPathDB" id="FungiDB:BLGHR1_16704"/>
<dbReference type="GO" id="GO:0005737">
    <property type="term" value="C:cytoplasm"/>
    <property type="evidence" value="ECO:0007669"/>
    <property type="project" value="TreeGrafter"/>
</dbReference>
<reference evidence="2 3" key="1">
    <citation type="submission" date="2017-11" db="EMBL/GenBank/DDBJ databases">
        <authorList>
            <person name="Kracher B."/>
        </authorList>
    </citation>
    <scope>NUCLEOTIDE SEQUENCE [LARGE SCALE GENOMIC DNA]</scope>
    <source>
        <strain evidence="2 3">RACE1</strain>
    </source>
</reference>
<dbReference type="InterPro" id="IPR013226">
    <property type="entry name" value="Pal1"/>
</dbReference>
<feature type="compositionally biased region" description="Polar residues" evidence="1">
    <location>
        <begin position="266"/>
        <end position="275"/>
    </location>
</feature>
<feature type="region of interest" description="Disordered" evidence="1">
    <location>
        <begin position="265"/>
        <end position="300"/>
    </location>
</feature>
<dbReference type="PANTHER" id="PTHR28307">
    <property type="entry name" value="PROTEIN PAL1"/>
    <property type="match status" value="1"/>
</dbReference>
<dbReference type="PANTHER" id="PTHR28307:SF1">
    <property type="entry name" value="PAL1 CELL MORPHOLOGY PROTEIN"/>
    <property type="match status" value="1"/>
</dbReference>
<proteinExistence type="predicted"/>
<evidence type="ECO:0000313" key="2">
    <source>
        <dbReference type="EMBL" id="SZF05901.1"/>
    </source>
</evidence>
<accession>A0A383V004</accession>
<gene>
    <name evidence="2" type="ORF">BLGHR1_16704</name>
</gene>